<organism evidence="2 3">
    <name type="scientific">Nocardia acididurans</name>
    <dbReference type="NCBI Taxonomy" id="2802282"/>
    <lineage>
        <taxon>Bacteria</taxon>
        <taxon>Bacillati</taxon>
        <taxon>Actinomycetota</taxon>
        <taxon>Actinomycetes</taxon>
        <taxon>Mycobacteriales</taxon>
        <taxon>Nocardiaceae</taxon>
        <taxon>Nocardia</taxon>
    </lineage>
</organism>
<dbReference type="Proteomes" id="UP000602198">
    <property type="component" value="Unassembled WGS sequence"/>
</dbReference>
<reference evidence="2 3" key="1">
    <citation type="submission" date="2021-01" db="EMBL/GenBank/DDBJ databases">
        <title>WGS of actinomycetes isolated from Thailand.</title>
        <authorList>
            <person name="Thawai C."/>
        </authorList>
    </citation>
    <scope>NUCLEOTIDE SEQUENCE [LARGE SCALE GENOMIC DNA]</scope>
    <source>
        <strain evidence="2 3">LPG 2</strain>
    </source>
</reference>
<sequence length="58" mass="5654">MGTSGDKNPKRREARQGSNSEAATDAALTAAEAASPGLITGIGAVIGRTVSGIANALT</sequence>
<evidence type="ECO:0000256" key="1">
    <source>
        <dbReference type="SAM" id="MobiDB-lite"/>
    </source>
</evidence>
<proteinExistence type="predicted"/>
<evidence type="ECO:0000313" key="3">
    <source>
        <dbReference type="Proteomes" id="UP000602198"/>
    </source>
</evidence>
<protein>
    <submittedName>
        <fullName evidence="2">Uncharacterized protein</fullName>
    </submittedName>
</protein>
<keyword evidence="3" id="KW-1185">Reference proteome</keyword>
<accession>A0ABS1MG36</accession>
<name>A0ABS1MG36_9NOCA</name>
<dbReference type="RefSeq" id="WP_201954892.1">
    <property type="nucleotide sequence ID" value="NZ_JAERRJ010000014.1"/>
</dbReference>
<feature type="region of interest" description="Disordered" evidence="1">
    <location>
        <begin position="1"/>
        <end position="26"/>
    </location>
</feature>
<evidence type="ECO:0000313" key="2">
    <source>
        <dbReference type="EMBL" id="MBL1079005.1"/>
    </source>
</evidence>
<dbReference type="EMBL" id="JAERRJ010000014">
    <property type="protein sequence ID" value="MBL1079005.1"/>
    <property type="molecule type" value="Genomic_DNA"/>
</dbReference>
<comment type="caution">
    <text evidence="2">The sequence shown here is derived from an EMBL/GenBank/DDBJ whole genome shotgun (WGS) entry which is preliminary data.</text>
</comment>
<gene>
    <name evidence="2" type="ORF">JK358_31835</name>
</gene>